<dbReference type="REBASE" id="729285">
    <property type="entry name" value="M.Asp215ORF46305P"/>
</dbReference>
<dbReference type="AlphaFoldDB" id="A0A9Y2IG48"/>
<name>A0A9Y2IG48_9PSEU</name>
<dbReference type="Proteomes" id="UP001236014">
    <property type="component" value="Chromosome"/>
</dbReference>
<evidence type="ECO:0000313" key="2">
    <source>
        <dbReference type="Proteomes" id="UP001236014"/>
    </source>
</evidence>
<dbReference type="InterPro" id="IPR029063">
    <property type="entry name" value="SAM-dependent_MTases_sf"/>
</dbReference>
<protein>
    <submittedName>
        <fullName evidence="1">DNA cytosine methyltransferase</fullName>
    </submittedName>
</protein>
<keyword evidence="1" id="KW-0808">Transferase</keyword>
<dbReference type="KEGG" id="acab:QRX50_46310"/>
<dbReference type="RefSeq" id="WP_285969383.1">
    <property type="nucleotide sequence ID" value="NZ_CP127294.1"/>
</dbReference>
<sequence>MRTQTARHETALVVPYYSTGVAHPADVRAMPTMTTVDTAGLAFVAELRGGGSTARDVREPLATVCASGNHHMLVRHNSSRGPGGEMCTPVAEPARKLTTTGHQSLVGWPAAAPAVEDCSFRMLTVPEVQAAMAFTPDYVITGNKREAIRQLGNGVTPPAAEWLVTAAVDSLERTTRRAA</sequence>
<dbReference type="EMBL" id="CP127294">
    <property type="protein sequence ID" value="WIX78676.1"/>
    <property type="molecule type" value="Genomic_DNA"/>
</dbReference>
<keyword evidence="2" id="KW-1185">Reference proteome</keyword>
<dbReference type="SUPFAM" id="SSF53335">
    <property type="entry name" value="S-adenosyl-L-methionine-dependent methyltransferases"/>
    <property type="match status" value="1"/>
</dbReference>
<proteinExistence type="predicted"/>
<organism evidence="1 2">
    <name type="scientific">Amycolatopsis carbonis</name>
    <dbReference type="NCBI Taxonomy" id="715471"/>
    <lineage>
        <taxon>Bacteria</taxon>
        <taxon>Bacillati</taxon>
        <taxon>Actinomycetota</taxon>
        <taxon>Actinomycetes</taxon>
        <taxon>Pseudonocardiales</taxon>
        <taxon>Pseudonocardiaceae</taxon>
        <taxon>Amycolatopsis</taxon>
    </lineage>
</organism>
<dbReference type="GO" id="GO:0008168">
    <property type="term" value="F:methyltransferase activity"/>
    <property type="evidence" value="ECO:0007669"/>
    <property type="project" value="UniProtKB-KW"/>
</dbReference>
<reference evidence="1 2" key="1">
    <citation type="submission" date="2023-06" db="EMBL/GenBank/DDBJ databases">
        <authorList>
            <person name="Oyuntsetseg B."/>
            <person name="Kim S.B."/>
        </authorList>
    </citation>
    <scope>NUCLEOTIDE SEQUENCE [LARGE SCALE GENOMIC DNA]</scope>
    <source>
        <strain evidence="1 2">2-15</strain>
    </source>
</reference>
<dbReference type="GO" id="GO:0032259">
    <property type="term" value="P:methylation"/>
    <property type="evidence" value="ECO:0007669"/>
    <property type="project" value="UniProtKB-KW"/>
</dbReference>
<evidence type="ECO:0000313" key="1">
    <source>
        <dbReference type="EMBL" id="WIX78676.1"/>
    </source>
</evidence>
<keyword evidence="1" id="KW-0489">Methyltransferase</keyword>
<dbReference type="Gene3D" id="3.90.120.10">
    <property type="entry name" value="DNA Methylase, subunit A, domain 2"/>
    <property type="match status" value="1"/>
</dbReference>
<gene>
    <name evidence="1" type="ORF">QRX50_46310</name>
</gene>
<accession>A0A9Y2IG48</accession>